<comment type="caution">
    <text evidence="2">The sequence shown here is derived from an EMBL/GenBank/DDBJ whole genome shotgun (WGS) entry which is preliminary data.</text>
</comment>
<dbReference type="EMBL" id="JAMSHJ010000002">
    <property type="protein sequence ID" value="KAI5434753.1"/>
    <property type="molecule type" value="Genomic_DNA"/>
</dbReference>
<dbReference type="PANTHER" id="PTHR31589:SF223">
    <property type="entry name" value="PROTEIN, PUTATIVE (DUF239)-RELATED"/>
    <property type="match status" value="1"/>
</dbReference>
<dbReference type="Gramene" id="Psat02G0153800-T1">
    <property type="protein sequence ID" value="KAI5434753.1"/>
    <property type="gene ID" value="KIW84_021538"/>
</dbReference>
<dbReference type="Gene3D" id="3.90.1320.10">
    <property type="entry name" value="Outer-capsid protein sigma 3, large lobe"/>
    <property type="match status" value="1"/>
</dbReference>
<evidence type="ECO:0000259" key="1">
    <source>
        <dbReference type="PROSITE" id="PS52045"/>
    </source>
</evidence>
<name>A0A9D5B5I2_PEA</name>
<evidence type="ECO:0000313" key="3">
    <source>
        <dbReference type="Proteomes" id="UP001058974"/>
    </source>
</evidence>
<feature type="domain" description="Neprosin PEP catalytic" evidence="1">
    <location>
        <begin position="44"/>
        <end position="291"/>
    </location>
</feature>
<accession>A0A9D5B5I2</accession>
<keyword evidence="3" id="KW-1185">Reference proteome</keyword>
<feature type="non-terminal residue" evidence="2">
    <location>
        <position position="1"/>
    </location>
</feature>
<organism evidence="2 3">
    <name type="scientific">Pisum sativum</name>
    <name type="common">Garden pea</name>
    <name type="synonym">Lathyrus oleraceus</name>
    <dbReference type="NCBI Taxonomy" id="3888"/>
    <lineage>
        <taxon>Eukaryota</taxon>
        <taxon>Viridiplantae</taxon>
        <taxon>Streptophyta</taxon>
        <taxon>Embryophyta</taxon>
        <taxon>Tracheophyta</taxon>
        <taxon>Spermatophyta</taxon>
        <taxon>Magnoliopsida</taxon>
        <taxon>eudicotyledons</taxon>
        <taxon>Gunneridae</taxon>
        <taxon>Pentapetalae</taxon>
        <taxon>rosids</taxon>
        <taxon>fabids</taxon>
        <taxon>Fabales</taxon>
        <taxon>Fabaceae</taxon>
        <taxon>Papilionoideae</taxon>
        <taxon>50 kb inversion clade</taxon>
        <taxon>NPAAA clade</taxon>
        <taxon>Hologalegina</taxon>
        <taxon>IRL clade</taxon>
        <taxon>Fabeae</taxon>
        <taxon>Lathyrus</taxon>
    </lineage>
</organism>
<dbReference type="Pfam" id="PF03080">
    <property type="entry name" value="Neprosin"/>
    <property type="match status" value="1"/>
</dbReference>
<sequence length="292" mass="32172">ITSTKAIFGLRKNKCPTGSVPIKRATKDDLIRGKSYFNNGLVDHTHGNHYAEVISYPRYDFYNGVSGTSSVYNVKIRKGQSSSAVMYIRNGPDSTSYIGMGWHIAPDLYNDDDTHFYVVWTADNFKNTGCFNHLCPGFVQTSKKDYLGGNIGATSIYGGHMVEMTYSISQDPETKNWVISNESEMLGYFPASLFPNMAQAHQVGWGGRTSNSQGGPSPQMGSGYFPDKVFTHSSYFKDVAFQVESKGSVFPYIQDVDAVSDRPDCFYARYYGLLEEVGYSLQFGGPGGSCGG</sequence>
<evidence type="ECO:0000313" key="2">
    <source>
        <dbReference type="EMBL" id="KAI5434753.1"/>
    </source>
</evidence>
<dbReference type="InterPro" id="IPR004314">
    <property type="entry name" value="Neprosin"/>
</dbReference>
<gene>
    <name evidence="2" type="ORF">KIW84_021538</name>
</gene>
<protein>
    <recommendedName>
        <fullName evidence="1">Neprosin PEP catalytic domain-containing protein</fullName>
    </recommendedName>
</protein>
<reference evidence="2 3" key="1">
    <citation type="journal article" date="2022" name="Nat. Genet.">
        <title>Improved pea reference genome and pan-genome highlight genomic features and evolutionary characteristics.</title>
        <authorList>
            <person name="Yang T."/>
            <person name="Liu R."/>
            <person name="Luo Y."/>
            <person name="Hu S."/>
            <person name="Wang D."/>
            <person name="Wang C."/>
            <person name="Pandey M.K."/>
            <person name="Ge S."/>
            <person name="Xu Q."/>
            <person name="Li N."/>
            <person name="Li G."/>
            <person name="Huang Y."/>
            <person name="Saxena R.K."/>
            <person name="Ji Y."/>
            <person name="Li M."/>
            <person name="Yan X."/>
            <person name="He Y."/>
            <person name="Liu Y."/>
            <person name="Wang X."/>
            <person name="Xiang C."/>
            <person name="Varshney R.K."/>
            <person name="Ding H."/>
            <person name="Gao S."/>
            <person name="Zong X."/>
        </authorList>
    </citation>
    <scope>NUCLEOTIDE SEQUENCE [LARGE SCALE GENOMIC DNA]</scope>
    <source>
        <strain evidence="2 3">cv. Zhongwan 6</strain>
    </source>
</reference>
<dbReference type="PANTHER" id="PTHR31589">
    <property type="entry name" value="PROTEIN, PUTATIVE (DUF239)-RELATED-RELATED"/>
    <property type="match status" value="1"/>
</dbReference>
<dbReference type="PROSITE" id="PS52045">
    <property type="entry name" value="NEPROSIN_PEP_CD"/>
    <property type="match status" value="1"/>
</dbReference>
<dbReference type="AlphaFoldDB" id="A0A9D5B5I2"/>
<dbReference type="InterPro" id="IPR053168">
    <property type="entry name" value="Glutamic_endopeptidase"/>
</dbReference>
<proteinExistence type="predicted"/>
<dbReference type="Proteomes" id="UP001058974">
    <property type="component" value="Chromosome 2"/>
</dbReference>